<proteinExistence type="predicted"/>
<accession>A0ABT2BVR2</accession>
<dbReference type="NCBIfam" id="NF038127">
    <property type="entry name" value="FDP_fam"/>
    <property type="match status" value="1"/>
</dbReference>
<reference evidence="3" key="1">
    <citation type="submission" date="2022-08" db="EMBL/GenBank/DDBJ databases">
        <title>Reclassification of Massilia species as members of the genera Telluria, Duganella, Pseudoduganella, Mokoshia gen. nov. and Zemynaea gen. nov. using orthogonal and non-orthogonal genome-based approaches.</title>
        <authorList>
            <person name="Bowman J.P."/>
        </authorList>
    </citation>
    <scope>NUCLEOTIDE SEQUENCE</scope>
    <source>
        <strain evidence="3">LMG 11547</strain>
    </source>
</reference>
<feature type="chain" id="PRO_5046900617" evidence="1">
    <location>
        <begin position="22"/>
        <end position="206"/>
    </location>
</feature>
<dbReference type="Proteomes" id="UP001165263">
    <property type="component" value="Unassembled WGS sequence"/>
</dbReference>
<name>A0ABT2BVR2_9BURK</name>
<sequence length="206" mass="21514">MTLKTVAGMLALAVFTTGAQAAGLSFTGAFNHDNDVQRFTFTVSGTSTVNLRSWSYAGGVNALGDTIARGGFDPILSLFDGTGAKLHEQDDAMCGDVAADVMTGRCYDVNYTTELAAGTYTVTVQQFDNFAVGSNLAEGFARDGVAAQNFRNGFVDAAGDKRDAHWAFDILNVDTAAATPAAGVPEPASLALLGIGMLGLVRRRRS</sequence>
<dbReference type="Gene3D" id="2.60.120.380">
    <property type="match status" value="1"/>
</dbReference>
<dbReference type="EMBL" id="JANUHC010000002">
    <property type="protein sequence ID" value="MCS0629216.1"/>
    <property type="molecule type" value="Genomic_DNA"/>
</dbReference>
<dbReference type="NCBIfam" id="TIGR02595">
    <property type="entry name" value="PEP_CTERM"/>
    <property type="match status" value="1"/>
</dbReference>
<keyword evidence="4" id="KW-1185">Reference proteome</keyword>
<feature type="domain" description="Ice-binding protein C-terminal" evidence="2">
    <location>
        <begin position="184"/>
        <end position="205"/>
    </location>
</feature>
<evidence type="ECO:0000256" key="1">
    <source>
        <dbReference type="SAM" id="SignalP"/>
    </source>
</evidence>
<evidence type="ECO:0000313" key="3">
    <source>
        <dbReference type="EMBL" id="MCS0629216.1"/>
    </source>
</evidence>
<dbReference type="InterPro" id="IPR013424">
    <property type="entry name" value="Ice-binding_C"/>
</dbReference>
<feature type="signal peptide" evidence="1">
    <location>
        <begin position="1"/>
        <end position="21"/>
    </location>
</feature>
<comment type="caution">
    <text evidence="3">The sequence shown here is derived from an EMBL/GenBank/DDBJ whole genome shotgun (WGS) entry which is preliminary data.</text>
</comment>
<keyword evidence="1" id="KW-0732">Signal</keyword>
<evidence type="ECO:0000313" key="4">
    <source>
        <dbReference type="Proteomes" id="UP001165263"/>
    </source>
</evidence>
<protein>
    <submittedName>
        <fullName evidence="3">PEP-CTERM sorting domain-containing protein</fullName>
    </submittedName>
</protein>
<dbReference type="RefSeq" id="WP_259448366.1">
    <property type="nucleotide sequence ID" value="NZ_CP119520.1"/>
</dbReference>
<organism evidence="3 4">
    <name type="scientific">Telluria mixta</name>
    <dbReference type="NCBI Taxonomy" id="34071"/>
    <lineage>
        <taxon>Bacteria</taxon>
        <taxon>Pseudomonadati</taxon>
        <taxon>Pseudomonadota</taxon>
        <taxon>Betaproteobacteria</taxon>
        <taxon>Burkholderiales</taxon>
        <taxon>Oxalobacteraceae</taxon>
        <taxon>Telluria group</taxon>
        <taxon>Telluria</taxon>
    </lineage>
</organism>
<evidence type="ECO:0000259" key="2">
    <source>
        <dbReference type="Pfam" id="PF07589"/>
    </source>
</evidence>
<dbReference type="Pfam" id="PF07589">
    <property type="entry name" value="PEP-CTERM"/>
    <property type="match status" value="1"/>
</dbReference>
<gene>
    <name evidence="3" type="ORF">NX786_07715</name>
</gene>